<organism evidence="3 4">
    <name type="scientific">Orchesella dallaii</name>
    <dbReference type="NCBI Taxonomy" id="48710"/>
    <lineage>
        <taxon>Eukaryota</taxon>
        <taxon>Metazoa</taxon>
        <taxon>Ecdysozoa</taxon>
        <taxon>Arthropoda</taxon>
        <taxon>Hexapoda</taxon>
        <taxon>Collembola</taxon>
        <taxon>Entomobryomorpha</taxon>
        <taxon>Entomobryoidea</taxon>
        <taxon>Orchesellidae</taxon>
        <taxon>Orchesellinae</taxon>
        <taxon>Orchesella</taxon>
    </lineage>
</organism>
<accession>A0ABP1R9Y4</accession>
<feature type="signal peptide" evidence="2">
    <location>
        <begin position="1"/>
        <end position="20"/>
    </location>
</feature>
<dbReference type="Proteomes" id="UP001642540">
    <property type="component" value="Unassembled WGS sequence"/>
</dbReference>
<reference evidence="3 4" key="1">
    <citation type="submission" date="2024-08" db="EMBL/GenBank/DDBJ databases">
        <authorList>
            <person name="Cucini C."/>
            <person name="Frati F."/>
        </authorList>
    </citation>
    <scope>NUCLEOTIDE SEQUENCE [LARGE SCALE GENOMIC DNA]</scope>
</reference>
<evidence type="ECO:0000256" key="2">
    <source>
        <dbReference type="SAM" id="SignalP"/>
    </source>
</evidence>
<evidence type="ECO:0000313" key="3">
    <source>
        <dbReference type="EMBL" id="CAL8123869.1"/>
    </source>
</evidence>
<gene>
    <name evidence="3" type="ORF">ODALV1_LOCUS20354</name>
</gene>
<keyword evidence="1" id="KW-0175">Coiled coil</keyword>
<evidence type="ECO:0000256" key="1">
    <source>
        <dbReference type="SAM" id="Coils"/>
    </source>
</evidence>
<proteinExistence type="predicted"/>
<keyword evidence="2" id="KW-0732">Signal</keyword>
<dbReference type="EMBL" id="CAXLJM020000068">
    <property type="protein sequence ID" value="CAL8123869.1"/>
    <property type="molecule type" value="Genomic_DNA"/>
</dbReference>
<feature type="chain" id="PRO_5045863611" evidence="2">
    <location>
        <begin position="21"/>
        <end position="717"/>
    </location>
</feature>
<protein>
    <submittedName>
        <fullName evidence="3">Uncharacterized protein</fullName>
    </submittedName>
</protein>
<comment type="caution">
    <text evidence="3">The sequence shown here is derived from an EMBL/GenBank/DDBJ whole genome shotgun (WGS) entry which is preliminary data.</text>
</comment>
<feature type="coiled-coil region" evidence="1">
    <location>
        <begin position="392"/>
        <end position="426"/>
    </location>
</feature>
<sequence length="717" mass="83351">MNTIAWKFSLFLNLLFPVGGNWMKSQYQLSDGEDFTLVERALDQIVISFHVELFLDDEPLVQVVDRNNSHSVYRRTRSMLKKNDANEVDEDQVVYSRNSDDTNRVIVVLEKTEDKLPVFNDKRMFVVLRQDPMVKVMSYFANYAYARLATNSDAICNMTYLEEKVCFEWDTWDGNRFSEVAPYKYIGWPDCSRTFFSTCRPQLSQYRLKNGKRNANINVAVFSSDDGNQLLTETLNFVTPPNFGVVVGVDDKDSTYDLLWDLDNWNVEGNYVRELILNSSVIVDPSSSSLSKQEGKLNGLNAHITPDASLLSLMQLTEDNYLARHERKNVTHNESMYEKLANNIHKHAYLVTKIHETRVQIRGLLFLHGEKDFVTLRKNPEEMKVLKSKPDFKDILEHLEALESELELIDKQDSELEERLQNMDDNVFNVSISLSDIFLKPGWKYQEFAQHQKVPENESWKDSLLFYGFGTCAYEQPVWNVELSVWKEVTNEEIEIIADFYLTLLRVHCTPEAKQYLMYLIDKEFLKLKANFFDVPEDLQVLQKPKLTLNELRMLSAALEFSVFTKTYQNLIQMEAIPKRQQTIDIPLIYIPHASRTLDFMLHYTALFVKHARGLVDTHFIKMCRNLVITLKGIMTRLIQDRAILEIHCQKGLSKDICEIESKVNDGNRLAVNAALQWVLHGLAPIELNKNVKTEKNLQSFYKSNMNSIELSLKYYE</sequence>
<name>A0ABP1R9Y4_9HEXA</name>
<evidence type="ECO:0000313" key="4">
    <source>
        <dbReference type="Proteomes" id="UP001642540"/>
    </source>
</evidence>
<keyword evidence="4" id="KW-1185">Reference proteome</keyword>